<keyword evidence="2 7" id="KW-0055">Arginine biosynthesis</keyword>
<dbReference type="GO" id="GO:0003942">
    <property type="term" value="F:N-acetyl-gamma-glutamyl-phosphate reductase activity"/>
    <property type="evidence" value="ECO:0007669"/>
    <property type="project" value="UniProtKB-UniRule"/>
</dbReference>
<dbReference type="InterPro" id="IPR000706">
    <property type="entry name" value="AGPR_type-1"/>
</dbReference>
<comment type="catalytic activity">
    <reaction evidence="6 7">
        <text>N-acetyl-L-glutamate 5-semialdehyde + phosphate + NADP(+) = N-acetyl-L-glutamyl 5-phosphate + NADPH + H(+)</text>
        <dbReference type="Rhea" id="RHEA:21588"/>
        <dbReference type="ChEBI" id="CHEBI:15378"/>
        <dbReference type="ChEBI" id="CHEBI:29123"/>
        <dbReference type="ChEBI" id="CHEBI:43474"/>
        <dbReference type="ChEBI" id="CHEBI:57783"/>
        <dbReference type="ChEBI" id="CHEBI:57936"/>
        <dbReference type="ChEBI" id="CHEBI:58349"/>
        <dbReference type="EC" id="1.2.1.38"/>
    </reaction>
</comment>
<dbReference type="HAMAP" id="MF_00150">
    <property type="entry name" value="ArgC_type1"/>
    <property type="match status" value="1"/>
</dbReference>
<evidence type="ECO:0000256" key="4">
    <source>
        <dbReference type="ARBA" id="ARBA00022857"/>
    </source>
</evidence>
<evidence type="ECO:0000313" key="10">
    <source>
        <dbReference type="EMBL" id="GEN55937.1"/>
    </source>
</evidence>
<name>A0A511WY71_9BACI</name>
<dbReference type="InterPro" id="IPR058924">
    <property type="entry name" value="AGPR_dimerisation_dom"/>
</dbReference>
<dbReference type="GO" id="GO:0070401">
    <property type="term" value="F:NADP+ binding"/>
    <property type="evidence" value="ECO:0007669"/>
    <property type="project" value="InterPro"/>
</dbReference>
<keyword evidence="7" id="KW-0963">Cytoplasm</keyword>
<feature type="domain" description="Semialdehyde dehydrogenase NAD-binding" evidence="9">
    <location>
        <begin position="2"/>
        <end position="141"/>
    </location>
</feature>
<dbReference type="PROSITE" id="PS01224">
    <property type="entry name" value="ARGC"/>
    <property type="match status" value="1"/>
</dbReference>
<evidence type="ECO:0000313" key="11">
    <source>
        <dbReference type="Proteomes" id="UP000321400"/>
    </source>
</evidence>
<evidence type="ECO:0000256" key="8">
    <source>
        <dbReference type="PROSITE-ProRule" id="PRU10010"/>
    </source>
</evidence>
<dbReference type="UniPathway" id="UPA00068">
    <property type="reaction ID" value="UER00108"/>
</dbReference>
<dbReference type="InterPro" id="IPR000534">
    <property type="entry name" value="Semialdehyde_DH_NAD-bd"/>
</dbReference>
<dbReference type="PANTHER" id="PTHR32338:SF10">
    <property type="entry name" value="N-ACETYL-GAMMA-GLUTAMYL-PHOSPHATE REDUCTASE, CHLOROPLASTIC-RELATED"/>
    <property type="match status" value="1"/>
</dbReference>
<dbReference type="InterPro" id="IPR050085">
    <property type="entry name" value="AGPR"/>
</dbReference>
<dbReference type="RefSeq" id="WP_089799721.1">
    <property type="nucleotide sequence ID" value="NZ_BJYE01000003.1"/>
</dbReference>
<dbReference type="SUPFAM" id="SSF51735">
    <property type="entry name" value="NAD(P)-binding Rossmann-fold domains"/>
    <property type="match status" value="1"/>
</dbReference>
<comment type="subcellular location">
    <subcellularLocation>
        <location evidence="7">Cytoplasm</location>
    </subcellularLocation>
</comment>
<dbReference type="GO" id="GO:0051287">
    <property type="term" value="F:NAD binding"/>
    <property type="evidence" value="ECO:0007669"/>
    <property type="project" value="InterPro"/>
</dbReference>
<sequence>MRVGIVGGTGYGAVELMRFLTNHQAVDKIYLYSQSKQGTYISDVYPHLASIINVAMEELTVDHVVKHVDVLFFATPPAVSYQWIPALLETDVKIIDLSGDFRLDDPAVYEAWYKKTTASRDYLKQAVYGLADVYPDKIKQAQLIANPGCYPTATLLGLLPIIDKSFIDVDSIIVDGKTGVSGAGRSLSQGVHYAEMNENMRAYAVGSHKHTPEIERFLAEKTEKSIFINFTPHIVPMTRGILVTMYVNLTAAISRDTVQTLYESFYKERAFVRVKENHSLPETKHVYGSNYCDLHITVDQRTNRLIIVSVIDNLVKGASGQAIQNMNLLYGLNETEGLNLSPLYP</sequence>
<keyword evidence="3 7" id="KW-0028">Amino-acid biosynthesis</keyword>
<keyword evidence="11" id="KW-1185">Reference proteome</keyword>
<dbReference type="STRING" id="442899.SAMN05720591_10316"/>
<accession>A0A511WY71</accession>
<dbReference type="CDD" id="cd17895">
    <property type="entry name" value="AGPR_1_N"/>
    <property type="match status" value="1"/>
</dbReference>
<comment type="caution">
    <text evidence="10">The sequence shown here is derived from an EMBL/GenBank/DDBJ whole genome shotgun (WGS) entry which is preliminary data.</text>
</comment>
<dbReference type="SMART" id="SM00859">
    <property type="entry name" value="Semialdhyde_dh"/>
    <property type="match status" value="1"/>
</dbReference>
<dbReference type="Gene3D" id="3.40.50.720">
    <property type="entry name" value="NAD(P)-binding Rossmann-like Domain"/>
    <property type="match status" value="1"/>
</dbReference>
<evidence type="ECO:0000256" key="7">
    <source>
        <dbReference type="HAMAP-Rule" id="MF_00150"/>
    </source>
</evidence>
<dbReference type="NCBIfam" id="TIGR01850">
    <property type="entry name" value="argC"/>
    <property type="match status" value="1"/>
</dbReference>
<dbReference type="Proteomes" id="UP000321400">
    <property type="component" value="Unassembled WGS sequence"/>
</dbReference>
<evidence type="ECO:0000256" key="5">
    <source>
        <dbReference type="ARBA" id="ARBA00023002"/>
    </source>
</evidence>
<feature type="active site" evidence="7 8">
    <location>
        <position position="149"/>
    </location>
</feature>
<evidence type="ECO:0000256" key="6">
    <source>
        <dbReference type="ARBA" id="ARBA00050557"/>
    </source>
</evidence>
<gene>
    <name evidence="7 10" type="primary">argC</name>
    <name evidence="10" type="ORF">HAL01_04010</name>
</gene>
<dbReference type="GO" id="GO:0006526">
    <property type="term" value="P:L-arginine biosynthetic process"/>
    <property type="evidence" value="ECO:0007669"/>
    <property type="project" value="UniProtKB-UniRule"/>
</dbReference>
<dbReference type="EMBL" id="BJYE01000003">
    <property type="protein sequence ID" value="GEN55937.1"/>
    <property type="molecule type" value="Genomic_DNA"/>
</dbReference>
<comment type="pathway">
    <text evidence="1 7">Amino-acid biosynthesis; L-arginine biosynthesis; N(2)-acetyl-L-ornithine from L-glutamate: step 3/4.</text>
</comment>
<dbReference type="CDD" id="cd23934">
    <property type="entry name" value="AGPR_1_C"/>
    <property type="match status" value="1"/>
</dbReference>
<keyword evidence="5 7" id="KW-0560">Oxidoreductase</keyword>
<dbReference type="AlphaFoldDB" id="A0A511WY71"/>
<dbReference type="SUPFAM" id="SSF55347">
    <property type="entry name" value="Glyceraldehyde-3-phosphate dehydrogenase-like, C-terminal domain"/>
    <property type="match status" value="1"/>
</dbReference>
<evidence type="ECO:0000256" key="1">
    <source>
        <dbReference type="ARBA" id="ARBA00004862"/>
    </source>
</evidence>
<dbReference type="Pfam" id="PF01118">
    <property type="entry name" value="Semialdhyde_dh"/>
    <property type="match status" value="1"/>
</dbReference>
<reference evidence="10 11" key="1">
    <citation type="submission" date="2019-07" db="EMBL/GenBank/DDBJ databases">
        <title>Whole genome shotgun sequence of Halolactibacillus alkaliphilus NBRC 103919.</title>
        <authorList>
            <person name="Hosoyama A."/>
            <person name="Uohara A."/>
            <person name="Ohji S."/>
            <person name="Ichikawa N."/>
        </authorList>
    </citation>
    <scope>NUCLEOTIDE SEQUENCE [LARGE SCALE GENOMIC DNA]</scope>
    <source>
        <strain evidence="10 11">NBRC 103919</strain>
    </source>
</reference>
<dbReference type="OrthoDB" id="9801289at2"/>
<dbReference type="EC" id="1.2.1.38" evidence="7"/>
<protein>
    <recommendedName>
        <fullName evidence="7">N-acetyl-gamma-glutamyl-phosphate reductase</fullName>
        <shortName evidence="7">AGPR</shortName>
        <ecNumber evidence="7">1.2.1.38</ecNumber>
    </recommendedName>
    <alternativeName>
        <fullName evidence="7">N-acetyl-glutamate semialdehyde dehydrogenase</fullName>
        <shortName evidence="7">NAGSA dehydrogenase</shortName>
    </alternativeName>
</protein>
<dbReference type="Pfam" id="PF22698">
    <property type="entry name" value="Semialdhyde_dhC_1"/>
    <property type="match status" value="1"/>
</dbReference>
<dbReference type="GO" id="GO:0005737">
    <property type="term" value="C:cytoplasm"/>
    <property type="evidence" value="ECO:0007669"/>
    <property type="project" value="UniProtKB-SubCell"/>
</dbReference>
<evidence type="ECO:0000259" key="9">
    <source>
        <dbReference type="SMART" id="SM00859"/>
    </source>
</evidence>
<dbReference type="InterPro" id="IPR023013">
    <property type="entry name" value="AGPR_AS"/>
</dbReference>
<comment type="function">
    <text evidence="7">Catalyzes the NADPH-dependent reduction of N-acetyl-5-glutamyl phosphate to yield N-acetyl-L-glutamate 5-semialdehyde.</text>
</comment>
<dbReference type="FunFam" id="3.30.360.10:FF:000014">
    <property type="entry name" value="N-acetyl-gamma-glutamyl-phosphate reductase"/>
    <property type="match status" value="1"/>
</dbReference>
<comment type="similarity">
    <text evidence="7">Belongs to the NAGSA dehydrogenase family. Type 1 subfamily.</text>
</comment>
<dbReference type="PANTHER" id="PTHR32338">
    <property type="entry name" value="N-ACETYL-GAMMA-GLUTAMYL-PHOSPHATE REDUCTASE, CHLOROPLASTIC-RELATED-RELATED"/>
    <property type="match status" value="1"/>
</dbReference>
<evidence type="ECO:0000256" key="3">
    <source>
        <dbReference type="ARBA" id="ARBA00022605"/>
    </source>
</evidence>
<proteinExistence type="inferred from homology"/>
<evidence type="ECO:0000256" key="2">
    <source>
        <dbReference type="ARBA" id="ARBA00022571"/>
    </source>
</evidence>
<dbReference type="InterPro" id="IPR036291">
    <property type="entry name" value="NAD(P)-bd_dom_sf"/>
</dbReference>
<dbReference type="Gene3D" id="3.30.360.10">
    <property type="entry name" value="Dihydrodipicolinate Reductase, domain 2"/>
    <property type="match status" value="1"/>
</dbReference>
<keyword evidence="4 7" id="KW-0521">NADP</keyword>
<organism evidence="10 11">
    <name type="scientific">Halolactibacillus alkaliphilus</name>
    <dbReference type="NCBI Taxonomy" id="442899"/>
    <lineage>
        <taxon>Bacteria</taxon>
        <taxon>Bacillati</taxon>
        <taxon>Bacillota</taxon>
        <taxon>Bacilli</taxon>
        <taxon>Bacillales</taxon>
        <taxon>Bacillaceae</taxon>
        <taxon>Halolactibacillus</taxon>
    </lineage>
</organism>